<dbReference type="RefSeq" id="WP_200606559.1">
    <property type="nucleotide sequence ID" value="NZ_JAEHHL010000001.1"/>
</dbReference>
<comment type="caution">
    <text evidence="5">The sequence shown here is derived from an EMBL/GenBank/DDBJ whole genome shotgun (WGS) entry which is preliminary data.</text>
</comment>
<evidence type="ECO:0000313" key="6">
    <source>
        <dbReference type="Proteomes" id="UP000655420"/>
    </source>
</evidence>
<feature type="transmembrane region" description="Helical" evidence="4">
    <location>
        <begin position="285"/>
        <end position="310"/>
    </location>
</feature>
<keyword evidence="2 4" id="KW-1133">Transmembrane helix</keyword>
<dbReference type="InterPro" id="IPR036259">
    <property type="entry name" value="MFS_trans_sf"/>
</dbReference>
<organism evidence="5 6">
    <name type="scientific">Thermohalobaculum xanthum</name>
    <dbReference type="NCBI Taxonomy" id="2753746"/>
    <lineage>
        <taxon>Bacteria</taxon>
        <taxon>Pseudomonadati</taxon>
        <taxon>Pseudomonadota</taxon>
        <taxon>Alphaproteobacteria</taxon>
        <taxon>Rhodobacterales</taxon>
        <taxon>Paracoccaceae</taxon>
        <taxon>Thermohalobaculum</taxon>
    </lineage>
</organism>
<dbReference type="Pfam" id="PF07690">
    <property type="entry name" value="MFS_1"/>
    <property type="match status" value="1"/>
</dbReference>
<feature type="transmembrane region" description="Helical" evidence="4">
    <location>
        <begin position="83"/>
        <end position="100"/>
    </location>
</feature>
<feature type="transmembrane region" description="Helical" evidence="4">
    <location>
        <begin position="145"/>
        <end position="164"/>
    </location>
</feature>
<evidence type="ECO:0000256" key="1">
    <source>
        <dbReference type="ARBA" id="ARBA00022692"/>
    </source>
</evidence>
<keyword evidence="6" id="KW-1185">Reference proteome</keyword>
<gene>
    <name evidence="5" type="ORF">H0I76_02480</name>
</gene>
<feature type="transmembrane region" description="Helical" evidence="4">
    <location>
        <begin position="170"/>
        <end position="190"/>
    </location>
</feature>
<keyword evidence="3 4" id="KW-0472">Membrane</keyword>
<dbReference type="AlphaFoldDB" id="A0A8J7M4D9"/>
<dbReference type="Proteomes" id="UP000655420">
    <property type="component" value="Unassembled WGS sequence"/>
</dbReference>
<evidence type="ECO:0000256" key="2">
    <source>
        <dbReference type="ARBA" id="ARBA00022989"/>
    </source>
</evidence>
<keyword evidence="1 4" id="KW-0812">Transmembrane</keyword>
<evidence type="ECO:0000256" key="4">
    <source>
        <dbReference type="SAM" id="Phobius"/>
    </source>
</evidence>
<feature type="transmembrane region" description="Helical" evidence="4">
    <location>
        <begin position="361"/>
        <end position="392"/>
    </location>
</feature>
<dbReference type="EMBL" id="JAEHHL010000001">
    <property type="protein sequence ID" value="MBK0398044.1"/>
    <property type="molecule type" value="Genomic_DNA"/>
</dbReference>
<sequence length="399" mass="43618">MALNVRHPIWLSATPSPGVRTFATLFLLETMARASTATIVPLQAYELLADERQVSFLYTAVGLVALAASFAIPVMIRRLSRRWTYTIGALALCVAYLALWSQTVSGQATGMLLRVFGTSCLNIALSLYVMDFIRKQDFVRNDATRMAISTIGWSSAPTIGVWLYTGIGPAGVYVWSIAWSTILIAVFWYFRLTENKVIVPGRIAPSNPLRNVRRFLAQPRLRLAWTIAFGRSCFWVTFFVYVPITMVAAGEGKAAGAYVISAGNALLISALLWQRINGRIGVRGAIVSCFAILAVSVFCAGVAGVTAPWWTAGFLLVGAFAASGLDAIGAVPFYRAVHVHERPEMTAVYRTYMDVSELAPLFVYGVLLTWFGLGVVFIALSGLMLVCGLISLRHLPRRL</sequence>
<dbReference type="InterPro" id="IPR011701">
    <property type="entry name" value="MFS"/>
</dbReference>
<dbReference type="GO" id="GO:0022857">
    <property type="term" value="F:transmembrane transporter activity"/>
    <property type="evidence" value="ECO:0007669"/>
    <property type="project" value="InterPro"/>
</dbReference>
<feature type="transmembrane region" description="Helical" evidence="4">
    <location>
        <begin position="223"/>
        <end position="249"/>
    </location>
</feature>
<evidence type="ECO:0000313" key="5">
    <source>
        <dbReference type="EMBL" id="MBK0398044.1"/>
    </source>
</evidence>
<protein>
    <submittedName>
        <fullName evidence="5">MFS transporter</fullName>
    </submittedName>
</protein>
<feature type="transmembrane region" description="Helical" evidence="4">
    <location>
        <begin position="56"/>
        <end position="76"/>
    </location>
</feature>
<feature type="transmembrane region" description="Helical" evidence="4">
    <location>
        <begin position="112"/>
        <end position="133"/>
    </location>
</feature>
<accession>A0A8J7M4D9</accession>
<dbReference type="Gene3D" id="1.20.1250.20">
    <property type="entry name" value="MFS general substrate transporter like domains"/>
    <property type="match status" value="1"/>
</dbReference>
<proteinExistence type="predicted"/>
<reference evidence="5" key="1">
    <citation type="submission" date="2020-12" db="EMBL/GenBank/DDBJ databases">
        <title>Bacterial taxonomy.</title>
        <authorList>
            <person name="Pan X."/>
        </authorList>
    </citation>
    <scope>NUCLEOTIDE SEQUENCE</scope>
    <source>
        <strain evidence="5">M0105</strain>
    </source>
</reference>
<feature type="transmembrane region" description="Helical" evidence="4">
    <location>
        <begin position="255"/>
        <end position="273"/>
    </location>
</feature>
<evidence type="ECO:0000256" key="3">
    <source>
        <dbReference type="ARBA" id="ARBA00023136"/>
    </source>
</evidence>
<dbReference type="SUPFAM" id="SSF103473">
    <property type="entry name" value="MFS general substrate transporter"/>
    <property type="match status" value="1"/>
</dbReference>
<name>A0A8J7M4D9_9RHOB</name>